<dbReference type="STRING" id="1891671.SAMN06295885_3592"/>
<evidence type="ECO:0000256" key="1">
    <source>
        <dbReference type="SAM" id="MobiDB-lite"/>
    </source>
</evidence>
<dbReference type="OrthoDB" id="3261064at2"/>
<organism evidence="3 4">
    <name type="scientific">Rathayibacter oskolensis</name>
    <dbReference type="NCBI Taxonomy" id="1891671"/>
    <lineage>
        <taxon>Bacteria</taxon>
        <taxon>Bacillati</taxon>
        <taxon>Actinomycetota</taxon>
        <taxon>Actinomycetes</taxon>
        <taxon>Micrococcales</taxon>
        <taxon>Microbacteriaceae</taxon>
        <taxon>Rathayibacter</taxon>
    </lineage>
</organism>
<sequence>MTADGQAVLGEVRTRGDRAAHLARSAAPVLLSAAEELHAGYRAALSCPEAFARGRSRVESPDLVERSIRAEFAVALGVSERVAARELEHAELLVEHLPLTREALAAARLRWEAGQAICAIAATLPAHARAEFDARAAELATAMTPTQLRRALLTLREELHDRPLTERHALAREHRTVWLTPGLDGMSTICATLPAAAAVGAYGRVDRIARALREAADGTGDQRTLAQLRADALTELLCDGEIAGTTPPDGTDRPAPTFVRGIRSEVRLTVPATTAAGLDETTAHLDGYGPIPADVARELAASATAFHRVLTDPDTGTVVSVGRTQRVPPREMRIHLQLRDQTCRFPGCTRPASSAEADHTLEWRNGGDTALDNLASLCTAHHHVRHGDRWTYALRPDGTAEWTTPTGRSHTTHPPALPGRPPPGPPADAASPS</sequence>
<dbReference type="SMART" id="SM00507">
    <property type="entry name" value="HNHc"/>
    <property type="match status" value="1"/>
</dbReference>
<dbReference type="CDD" id="cd00085">
    <property type="entry name" value="HNHc"/>
    <property type="match status" value="1"/>
</dbReference>
<name>A0A1X7PH01_9MICO</name>
<feature type="compositionally biased region" description="Pro residues" evidence="1">
    <location>
        <begin position="415"/>
        <end position="426"/>
    </location>
</feature>
<feature type="region of interest" description="Disordered" evidence="1">
    <location>
        <begin position="398"/>
        <end position="433"/>
    </location>
</feature>
<keyword evidence="4" id="KW-1185">Reference proteome</keyword>
<feature type="domain" description="HNH nuclease" evidence="2">
    <location>
        <begin position="331"/>
        <end position="383"/>
    </location>
</feature>
<dbReference type="Pfam" id="PF02720">
    <property type="entry name" value="DUF222"/>
    <property type="match status" value="1"/>
</dbReference>
<gene>
    <name evidence="3" type="ORF">SAMN06295885_3592</name>
</gene>
<dbReference type="AlphaFoldDB" id="A0A1X7PH01"/>
<evidence type="ECO:0000259" key="2">
    <source>
        <dbReference type="SMART" id="SM00507"/>
    </source>
</evidence>
<dbReference type="Proteomes" id="UP000193711">
    <property type="component" value="Unassembled WGS sequence"/>
</dbReference>
<reference evidence="4" key="1">
    <citation type="submission" date="2017-04" db="EMBL/GenBank/DDBJ databases">
        <authorList>
            <person name="Varghese N."/>
            <person name="Submissions S."/>
        </authorList>
    </citation>
    <scope>NUCLEOTIDE SEQUENCE [LARGE SCALE GENOMIC DNA]</scope>
    <source>
        <strain evidence="4">VKM Ac-2121</strain>
    </source>
</reference>
<dbReference type="RefSeq" id="WP_085477984.1">
    <property type="nucleotide sequence ID" value="NZ_FXBM01000004.1"/>
</dbReference>
<dbReference type="InterPro" id="IPR003615">
    <property type="entry name" value="HNH_nuc"/>
</dbReference>
<evidence type="ECO:0000313" key="4">
    <source>
        <dbReference type="Proteomes" id="UP000193711"/>
    </source>
</evidence>
<accession>A0A1X7PH01</accession>
<dbReference type="EMBL" id="FXBM01000004">
    <property type="protein sequence ID" value="SMH50606.1"/>
    <property type="molecule type" value="Genomic_DNA"/>
</dbReference>
<protein>
    <recommendedName>
        <fullName evidence="2">HNH nuclease domain-containing protein</fullName>
    </recommendedName>
</protein>
<dbReference type="Gene3D" id="1.10.30.50">
    <property type="match status" value="1"/>
</dbReference>
<dbReference type="InterPro" id="IPR003870">
    <property type="entry name" value="DUF222"/>
</dbReference>
<evidence type="ECO:0000313" key="3">
    <source>
        <dbReference type="EMBL" id="SMH50606.1"/>
    </source>
</evidence>
<proteinExistence type="predicted"/>